<feature type="domain" description="Tail specific protease" evidence="1">
    <location>
        <begin position="20"/>
        <end position="136"/>
    </location>
</feature>
<reference evidence="2 3" key="1">
    <citation type="submission" date="2014-10" db="EMBL/GenBank/DDBJ databases">
        <authorList>
            <person name="Seo M.-J."/>
            <person name="Seok Y.J."/>
            <person name="Cha I.-T."/>
        </authorList>
    </citation>
    <scope>NUCLEOTIDE SEQUENCE [LARGE SCALE GENOMIC DNA]</scope>
    <source>
        <strain evidence="2 3">NEU</strain>
    </source>
</reference>
<dbReference type="SUPFAM" id="SSF52096">
    <property type="entry name" value="ClpP/crotonase"/>
    <property type="match status" value="1"/>
</dbReference>
<proteinExistence type="predicted"/>
<dbReference type="Pfam" id="PF03572">
    <property type="entry name" value="Peptidase_S41"/>
    <property type="match status" value="1"/>
</dbReference>
<evidence type="ECO:0000313" key="3">
    <source>
        <dbReference type="Proteomes" id="UP000180246"/>
    </source>
</evidence>
<dbReference type="InterPro" id="IPR005151">
    <property type="entry name" value="Tail-specific_protease"/>
</dbReference>
<evidence type="ECO:0000313" key="2">
    <source>
        <dbReference type="EMBL" id="OIJ43136.1"/>
    </source>
</evidence>
<name>A0A1S2NDG2_9BURK</name>
<dbReference type="AlphaFoldDB" id="A0A1S2NDG2"/>
<dbReference type="InterPro" id="IPR029045">
    <property type="entry name" value="ClpP/crotonase-like_dom_sf"/>
</dbReference>
<sequence length="187" mass="19585">MLTVDTFGLADPAPFLAFTRDAFARIRAQGVTSLVIDVSKNGGGDDVVWLDGLMPYLATQPYRTGSTYRGLARAPAGAPAKPMQGEIATWRQPQPDNPLCFAGKTYVRIGPGTYSSAILFANVMHDFGFATLVGAGGAARRSQSGGIRDVALPHTGLTLTLPRFILDPPSGSAPRSLLEGDAPGPAN</sequence>
<dbReference type="GO" id="GO:0008236">
    <property type="term" value="F:serine-type peptidase activity"/>
    <property type="evidence" value="ECO:0007669"/>
    <property type="project" value="InterPro"/>
</dbReference>
<comment type="caution">
    <text evidence="2">The sequence shown here is derived from an EMBL/GenBank/DDBJ whole genome shotgun (WGS) entry which is preliminary data.</text>
</comment>
<dbReference type="GO" id="GO:0006508">
    <property type="term" value="P:proteolysis"/>
    <property type="evidence" value="ECO:0007669"/>
    <property type="project" value="InterPro"/>
</dbReference>
<dbReference type="Proteomes" id="UP000180246">
    <property type="component" value="Unassembled WGS sequence"/>
</dbReference>
<gene>
    <name evidence="2" type="ORF">LO55_3901</name>
</gene>
<dbReference type="EMBL" id="JRYB01000001">
    <property type="protein sequence ID" value="OIJ43136.1"/>
    <property type="molecule type" value="Genomic_DNA"/>
</dbReference>
<dbReference type="Gene3D" id="3.90.226.10">
    <property type="entry name" value="2-enoyl-CoA Hydratase, Chain A, domain 1"/>
    <property type="match status" value="1"/>
</dbReference>
<accession>A0A1S2NDG2</accession>
<organism evidence="2 3">
    <name type="scientific">Massilia timonae</name>
    <dbReference type="NCBI Taxonomy" id="47229"/>
    <lineage>
        <taxon>Bacteria</taxon>
        <taxon>Pseudomonadati</taxon>
        <taxon>Pseudomonadota</taxon>
        <taxon>Betaproteobacteria</taxon>
        <taxon>Burkholderiales</taxon>
        <taxon>Oxalobacteraceae</taxon>
        <taxon>Telluria group</taxon>
        <taxon>Massilia</taxon>
    </lineage>
</organism>
<dbReference type="RefSeq" id="WP_071362720.1">
    <property type="nucleotide sequence ID" value="NZ_JRYB01000001.1"/>
</dbReference>
<protein>
    <submittedName>
        <fullName evidence="2">Peptidase S41 family protein</fullName>
    </submittedName>
</protein>
<evidence type="ECO:0000259" key="1">
    <source>
        <dbReference type="Pfam" id="PF03572"/>
    </source>
</evidence>